<keyword evidence="3" id="KW-1185">Reference proteome</keyword>
<name>A0A7E4VEB4_PANRE</name>
<feature type="region of interest" description="Disordered" evidence="1">
    <location>
        <begin position="45"/>
        <end position="211"/>
    </location>
</feature>
<feature type="compositionally biased region" description="Basic and acidic residues" evidence="1">
    <location>
        <begin position="153"/>
        <end position="165"/>
    </location>
</feature>
<evidence type="ECO:0000256" key="1">
    <source>
        <dbReference type="SAM" id="MobiDB-lite"/>
    </source>
</evidence>
<protein>
    <submittedName>
        <fullName evidence="4">Uncharacterized protein</fullName>
    </submittedName>
</protein>
<feature type="compositionally biased region" description="Acidic residues" evidence="1">
    <location>
        <begin position="128"/>
        <end position="140"/>
    </location>
</feature>
<keyword evidence="2" id="KW-1133">Transmembrane helix</keyword>
<feature type="compositionally biased region" description="Basic and acidic residues" evidence="1">
    <location>
        <begin position="183"/>
        <end position="196"/>
    </location>
</feature>
<organism evidence="3 4">
    <name type="scientific">Panagrellus redivivus</name>
    <name type="common">Microworm</name>
    <dbReference type="NCBI Taxonomy" id="6233"/>
    <lineage>
        <taxon>Eukaryota</taxon>
        <taxon>Metazoa</taxon>
        <taxon>Ecdysozoa</taxon>
        <taxon>Nematoda</taxon>
        <taxon>Chromadorea</taxon>
        <taxon>Rhabditida</taxon>
        <taxon>Tylenchina</taxon>
        <taxon>Panagrolaimomorpha</taxon>
        <taxon>Panagrolaimoidea</taxon>
        <taxon>Panagrolaimidae</taxon>
        <taxon>Panagrellus</taxon>
    </lineage>
</organism>
<dbReference type="WBParaSite" id="Pan_g19888.t1">
    <property type="protein sequence ID" value="Pan_g19888.t1"/>
    <property type="gene ID" value="Pan_g19888"/>
</dbReference>
<keyword evidence="2" id="KW-0472">Membrane</keyword>
<evidence type="ECO:0000256" key="2">
    <source>
        <dbReference type="SAM" id="Phobius"/>
    </source>
</evidence>
<keyword evidence="2" id="KW-0812">Transmembrane</keyword>
<feature type="compositionally biased region" description="Polar residues" evidence="1">
    <location>
        <begin position="72"/>
        <end position="93"/>
    </location>
</feature>
<reference evidence="4" key="2">
    <citation type="submission" date="2020-10" db="UniProtKB">
        <authorList>
            <consortium name="WormBaseParasite"/>
        </authorList>
    </citation>
    <scope>IDENTIFICATION</scope>
</reference>
<dbReference type="AlphaFoldDB" id="A0A7E4VEB4"/>
<evidence type="ECO:0000313" key="3">
    <source>
        <dbReference type="Proteomes" id="UP000492821"/>
    </source>
</evidence>
<sequence length="211" mass="23264">MAMSTLLFSGGHDGFDSDAVCVQITALFSAGCVCVAFFVTCAKKPKPGAKGANGGAPAKGNQNSTRTKEASKSSAGLISTQQDSQLPKSTAESKTPEKKQPSSNAKKEDKEEKKPDKKKNKTKPKEKDEEERVPDNDYGEVAEPTVSQKKRREQQLEREKVEKIQKGFYQSKSDDDDTLDPIKSLKHEDTNTESTKKSFKRKKKSTEQKTT</sequence>
<feature type="compositionally biased region" description="Basic and acidic residues" evidence="1">
    <location>
        <begin position="94"/>
        <end position="115"/>
    </location>
</feature>
<reference evidence="3" key="1">
    <citation type="journal article" date="2013" name="Genetics">
        <title>The draft genome and transcriptome of Panagrellus redivivus are shaped by the harsh demands of a free-living lifestyle.</title>
        <authorList>
            <person name="Srinivasan J."/>
            <person name="Dillman A.R."/>
            <person name="Macchietto M.G."/>
            <person name="Heikkinen L."/>
            <person name="Lakso M."/>
            <person name="Fracchia K.M."/>
            <person name="Antoshechkin I."/>
            <person name="Mortazavi A."/>
            <person name="Wong G."/>
            <person name="Sternberg P.W."/>
        </authorList>
    </citation>
    <scope>NUCLEOTIDE SEQUENCE [LARGE SCALE GENOMIC DNA]</scope>
    <source>
        <strain evidence="3">MT8872</strain>
    </source>
</reference>
<evidence type="ECO:0000313" key="4">
    <source>
        <dbReference type="WBParaSite" id="Pan_g19888.t1"/>
    </source>
</evidence>
<dbReference type="Proteomes" id="UP000492821">
    <property type="component" value="Unassembled WGS sequence"/>
</dbReference>
<accession>A0A7E4VEB4</accession>
<feature type="transmembrane region" description="Helical" evidence="2">
    <location>
        <begin position="20"/>
        <end position="40"/>
    </location>
</feature>
<proteinExistence type="predicted"/>